<protein>
    <submittedName>
        <fullName evidence="2">Uncharacterized protein</fullName>
    </submittedName>
</protein>
<feature type="transmembrane region" description="Helical" evidence="1">
    <location>
        <begin position="409"/>
        <end position="428"/>
    </location>
</feature>
<evidence type="ECO:0000313" key="3">
    <source>
        <dbReference type="Proteomes" id="UP000463700"/>
    </source>
</evidence>
<feature type="transmembrane region" description="Helical" evidence="1">
    <location>
        <begin position="99"/>
        <end position="121"/>
    </location>
</feature>
<reference evidence="2 3" key="1">
    <citation type="journal article" date="2020" name="Int. J. Syst. Evol. Microbiol.">
        <title>Paraburkholderia madseniana sp. nov., a phenolic acid-degrading bacterium isolated from acidic forest soil.</title>
        <authorList>
            <person name="Wilhelm R.C."/>
            <person name="Murphy S.J.L."/>
            <person name="Feriancek N.M."/>
            <person name="Karasz D.C."/>
            <person name="DeRito C.M."/>
            <person name="Newman J.D."/>
            <person name="Buckley D.H."/>
        </authorList>
    </citation>
    <scope>NUCLEOTIDE SEQUENCE [LARGE SCALE GENOMIC DNA]</scope>
    <source>
        <strain evidence="2 3">RP11</strain>
    </source>
</reference>
<feature type="transmembrane region" description="Helical" evidence="1">
    <location>
        <begin position="167"/>
        <end position="189"/>
    </location>
</feature>
<dbReference type="EMBL" id="VOSW01000071">
    <property type="protein sequence ID" value="KAE8756098.1"/>
    <property type="molecule type" value="Genomic_DNA"/>
</dbReference>
<organism evidence="2 3">
    <name type="scientific">Paraburkholderia madseniana</name>
    <dbReference type="NCBI Taxonomy" id="2599607"/>
    <lineage>
        <taxon>Bacteria</taxon>
        <taxon>Pseudomonadati</taxon>
        <taxon>Pseudomonadota</taxon>
        <taxon>Betaproteobacteria</taxon>
        <taxon>Burkholderiales</taxon>
        <taxon>Burkholderiaceae</taxon>
        <taxon>Paraburkholderia</taxon>
    </lineage>
</organism>
<keyword evidence="1" id="KW-1133">Transmembrane helix</keyword>
<dbReference type="OrthoDB" id="9150981at2"/>
<sequence length="515" mass="57924">MIQIWADYLDKRAAGAIATPIPNVAWVHAESQVICTIQKMKNILFTFLLPYISTSLGAAYNIQQALDGLGLHSINFVERDPQGGIVTSYWSAQEATMPIFGLLIVGTVCIACWTILSGYVVARKRGAVYASALIVVPGALSLASLWPELSPVPERYYAESAGVYGSTIGTVTLVIEGMLLGWSTSILLVDICRFRKNFWHLYDHVWTALGLLAAIFFVVDAQTNEHIAEWRASSSTSQTASAYLLKQTMAYKAWCRESGHDNTLSCQWASDVQQMLLEYTTDIPVIFEAFGPKSSADLYKGNGRQFDAQDILTIRREIAAYNRVICPIQDLGKGVQKLAPTSERCQMTPPMFCTAYPDPIDGKINHDEMLATMAISSECIIPALVDFRNTQERLNKQVSSDTRGKTYRWLYYLIFSALVGAKIAGSTVKLVEMDDREDSETRRGFYALRKLAVLPLQFIRYMWRWICACFGLMHRLASILIHSLRWLSTRMYRVFATRRTIKSEIGEQSRKRDSE</sequence>
<dbReference type="Proteomes" id="UP000463700">
    <property type="component" value="Unassembled WGS sequence"/>
</dbReference>
<accession>A0A6N6W881</accession>
<dbReference type="AlphaFoldDB" id="A0A6N6W881"/>
<proteinExistence type="predicted"/>
<keyword evidence="1" id="KW-0472">Membrane</keyword>
<dbReference type="RefSeq" id="WP_154565390.1">
    <property type="nucleotide sequence ID" value="NZ_VOSW01000071.1"/>
</dbReference>
<evidence type="ECO:0000256" key="1">
    <source>
        <dbReference type="SAM" id="Phobius"/>
    </source>
</evidence>
<name>A0A6N6W881_9BURK</name>
<evidence type="ECO:0000313" key="2">
    <source>
        <dbReference type="EMBL" id="KAE8756098.1"/>
    </source>
</evidence>
<feature type="transmembrane region" description="Helical" evidence="1">
    <location>
        <begin position="462"/>
        <end position="484"/>
    </location>
</feature>
<feature type="transmembrane region" description="Helical" evidence="1">
    <location>
        <begin position="128"/>
        <end position="147"/>
    </location>
</feature>
<feature type="transmembrane region" description="Helical" evidence="1">
    <location>
        <begin position="43"/>
        <end position="62"/>
    </location>
</feature>
<gene>
    <name evidence="2" type="ORF">FSO04_30815</name>
</gene>
<keyword evidence="1" id="KW-0812">Transmembrane</keyword>
<comment type="caution">
    <text evidence="2">The sequence shown here is derived from an EMBL/GenBank/DDBJ whole genome shotgun (WGS) entry which is preliminary data.</text>
</comment>